<feature type="compositionally biased region" description="Polar residues" evidence="1">
    <location>
        <begin position="179"/>
        <end position="190"/>
    </location>
</feature>
<feature type="compositionally biased region" description="Basic and acidic residues" evidence="1">
    <location>
        <begin position="248"/>
        <end position="271"/>
    </location>
</feature>
<feature type="region of interest" description="Disordered" evidence="1">
    <location>
        <begin position="247"/>
        <end position="353"/>
    </location>
</feature>
<dbReference type="AlphaFoldDB" id="A0AAE1BBS5"/>
<feature type="compositionally biased region" description="Polar residues" evidence="1">
    <location>
        <begin position="201"/>
        <end position="228"/>
    </location>
</feature>
<evidence type="ECO:0000259" key="2">
    <source>
        <dbReference type="PROSITE" id="PS51912"/>
    </source>
</evidence>
<sequence length="353" mass="39137">MPCEVTTVQSRLKHHDEYADVYSPVITSECQSKLDDLDKELEEGDITLKGYWKKRCALLEKLLPPVERSKMESLTAEFKESKISESNYFRQLEEILRSLLKSTIGESTSRNGHVIHKTSREEIDNGLRNGHSRNACSNEKTSNGSTNGHPNNSYADEKTGNGSTNGHPRNVCVDEKTGNESTNGHPSNACANEKNGKWSRNGHSSHGTTDLTSNNGSLKEHSNGSCSPILTKYQEKDMETGDQSVELENLRDKDSYEKHCQNTESLRKGEESGNLMKADVKDLPALEDDTSPPPAKKLCGRPSKNRRKSGTPRAANISNSSPKERTFIRGSHLLSSSKPDEKQPSIMSMFGVK</sequence>
<reference evidence="3" key="1">
    <citation type="journal article" date="2023" name="G3 (Bethesda)">
        <title>A reference genome for the long-term kleptoplast-retaining sea slug Elysia crispata morphotype clarki.</title>
        <authorList>
            <person name="Eastman K.E."/>
            <person name="Pendleton A.L."/>
            <person name="Shaikh M.A."/>
            <person name="Suttiyut T."/>
            <person name="Ogas R."/>
            <person name="Tomko P."/>
            <person name="Gavelis G."/>
            <person name="Widhalm J.R."/>
            <person name="Wisecaver J.H."/>
        </authorList>
    </citation>
    <scope>NUCLEOTIDE SEQUENCE</scope>
    <source>
        <strain evidence="3">ECLA1</strain>
    </source>
</reference>
<comment type="caution">
    <text evidence="3">The sequence shown here is derived from an EMBL/GenBank/DDBJ whole genome shotgun (WGS) entry which is preliminary data.</text>
</comment>
<dbReference type="PROSITE" id="PS51912">
    <property type="entry name" value="DMAP1_BIND"/>
    <property type="match status" value="1"/>
</dbReference>
<dbReference type="Pfam" id="PF06464">
    <property type="entry name" value="DMAP_binding"/>
    <property type="match status" value="1"/>
</dbReference>
<gene>
    <name evidence="3" type="ORF">RRG08_027216</name>
</gene>
<dbReference type="Proteomes" id="UP001283361">
    <property type="component" value="Unassembled WGS sequence"/>
</dbReference>
<accession>A0AAE1BBS5</accession>
<evidence type="ECO:0000313" key="4">
    <source>
        <dbReference type="Proteomes" id="UP001283361"/>
    </source>
</evidence>
<evidence type="ECO:0000313" key="3">
    <source>
        <dbReference type="EMBL" id="KAK3802586.1"/>
    </source>
</evidence>
<keyword evidence="4" id="KW-1185">Reference proteome</keyword>
<name>A0AAE1BBS5_9GAST</name>
<feature type="domain" description="DMAP1-binding" evidence="2">
    <location>
        <begin position="22"/>
        <end position="125"/>
    </location>
</feature>
<feature type="region of interest" description="Disordered" evidence="1">
    <location>
        <begin position="111"/>
        <end position="229"/>
    </location>
</feature>
<protein>
    <recommendedName>
        <fullName evidence="2">DMAP1-binding domain-containing protein</fullName>
    </recommendedName>
</protein>
<evidence type="ECO:0000256" key="1">
    <source>
        <dbReference type="SAM" id="MobiDB-lite"/>
    </source>
</evidence>
<dbReference type="EMBL" id="JAWDGP010000223">
    <property type="protein sequence ID" value="KAK3802586.1"/>
    <property type="molecule type" value="Genomic_DNA"/>
</dbReference>
<organism evidence="3 4">
    <name type="scientific">Elysia crispata</name>
    <name type="common">lettuce slug</name>
    <dbReference type="NCBI Taxonomy" id="231223"/>
    <lineage>
        <taxon>Eukaryota</taxon>
        <taxon>Metazoa</taxon>
        <taxon>Spiralia</taxon>
        <taxon>Lophotrochozoa</taxon>
        <taxon>Mollusca</taxon>
        <taxon>Gastropoda</taxon>
        <taxon>Heterobranchia</taxon>
        <taxon>Euthyneura</taxon>
        <taxon>Panpulmonata</taxon>
        <taxon>Sacoglossa</taxon>
        <taxon>Placobranchoidea</taxon>
        <taxon>Plakobranchidae</taxon>
        <taxon>Elysia</taxon>
    </lineage>
</organism>
<dbReference type="InterPro" id="IPR010506">
    <property type="entry name" value="DMAP1-bd"/>
</dbReference>
<dbReference type="SMART" id="SM01137">
    <property type="entry name" value="DMAP_binding"/>
    <property type="match status" value="1"/>
</dbReference>
<feature type="compositionally biased region" description="Polar residues" evidence="1">
    <location>
        <begin position="132"/>
        <end position="167"/>
    </location>
</feature>
<proteinExistence type="predicted"/>